<dbReference type="Proteomes" id="UP000031135">
    <property type="component" value="Chromosome"/>
</dbReference>
<evidence type="ECO:0000313" key="3">
    <source>
        <dbReference type="EMBL" id="AJC90947.1"/>
    </source>
</evidence>
<evidence type="ECO:0000259" key="2">
    <source>
        <dbReference type="Pfam" id="PF02481"/>
    </source>
</evidence>
<comment type="similarity">
    <text evidence="1">Belongs to the DprA/Smf family.</text>
</comment>
<dbReference type="KEGG" id="csm:CSUB8521_1112"/>
<dbReference type="OrthoDB" id="9785707at2"/>
<dbReference type="InterPro" id="IPR057666">
    <property type="entry name" value="DrpA_SLOG"/>
</dbReference>
<dbReference type="AlphaFoldDB" id="A0A0A8HAG6"/>
<dbReference type="Gene3D" id="3.40.50.450">
    <property type="match status" value="1"/>
</dbReference>
<accession>A0A0A8HAG6</accession>
<dbReference type="SUPFAM" id="SSF102405">
    <property type="entry name" value="MCP/YpsA-like"/>
    <property type="match status" value="1"/>
</dbReference>
<feature type="domain" description="Smf/DprA SLOG" evidence="2">
    <location>
        <begin position="11"/>
        <end position="200"/>
    </location>
</feature>
<organism evidence="3 4">
    <name type="scientific">Campylobacter subantarcticus LMG 24374</name>
    <dbReference type="NCBI Taxonomy" id="1388751"/>
    <lineage>
        <taxon>Bacteria</taxon>
        <taxon>Pseudomonadati</taxon>
        <taxon>Campylobacterota</taxon>
        <taxon>Epsilonproteobacteria</taxon>
        <taxon>Campylobacterales</taxon>
        <taxon>Campylobacteraceae</taxon>
        <taxon>Campylobacter</taxon>
    </lineage>
</organism>
<dbReference type="InterPro" id="IPR003488">
    <property type="entry name" value="DprA"/>
</dbReference>
<dbReference type="RefSeq" id="WP_039664147.1">
    <property type="nucleotide sequence ID" value="NZ_CP007772.1"/>
</dbReference>
<protein>
    <submittedName>
        <fullName evidence="3">DNA protecting protein DprA</fullName>
    </submittedName>
</protein>
<name>A0A0A8HAG6_9BACT</name>
<evidence type="ECO:0000313" key="4">
    <source>
        <dbReference type="Proteomes" id="UP000031135"/>
    </source>
</evidence>
<dbReference type="HOGENOM" id="CLU_029601_0_4_7"/>
<dbReference type="PANTHER" id="PTHR43022">
    <property type="entry name" value="PROTEIN SMF"/>
    <property type="match status" value="1"/>
</dbReference>
<evidence type="ECO:0000256" key="1">
    <source>
        <dbReference type="ARBA" id="ARBA00006525"/>
    </source>
</evidence>
<dbReference type="Pfam" id="PF02481">
    <property type="entry name" value="DNA_processg_A"/>
    <property type="match status" value="1"/>
</dbReference>
<gene>
    <name evidence="3" type="primary">dprA</name>
    <name evidence="3" type="ORF">CSUB8521_1112</name>
</gene>
<dbReference type="EMBL" id="CP007772">
    <property type="protein sequence ID" value="AJC90947.1"/>
    <property type="molecule type" value="Genomic_DNA"/>
</dbReference>
<dbReference type="GO" id="GO:0009294">
    <property type="term" value="P:DNA-mediated transformation"/>
    <property type="evidence" value="ECO:0007669"/>
    <property type="project" value="InterPro"/>
</dbReference>
<dbReference type="PANTHER" id="PTHR43022:SF1">
    <property type="entry name" value="PROTEIN SMF"/>
    <property type="match status" value="1"/>
</dbReference>
<sequence length="255" mass="28669">MKFIDNLEAFDDLLNPPARVYYKGNLKLLESRKVAIIGSRRMSVYTKNSLIELVSFLKKAKVCVVSGGALGVDIHAARLAYPHTIAIFANGLDEIYPKANTSDILDIYNNALALSENAPDYKAKPYDFLLRNRLIIALSEVVVIAQADLKSGSMQSARLALSMNKPIYVLPHRKNESEGTNLLLAQNKAKLLYDYQQFAAMFGELECKQQQDDLLNFIKNEDDLEKVLQKFGDKVYEYELEGLVEISGVKIRVCI</sequence>
<reference evidence="3 4" key="1">
    <citation type="journal article" date="2014" name="Genome Biol. Evol.">
        <title>Comparative Genomics of the Campylobacter lari Group.</title>
        <authorList>
            <person name="Miller W.G."/>
            <person name="Yee E."/>
            <person name="Chapman M.H."/>
            <person name="Smith T.P."/>
            <person name="Bono J.L."/>
            <person name="Huynh S."/>
            <person name="Parker C.T."/>
            <person name="Vandamme P."/>
            <person name="Luong K."/>
            <person name="Korlach J."/>
        </authorList>
    </citation>
    <scope>NUCLEOTIDE SEQUENCE [LARGE SCALE GENOMIC DNA]</scope>
    <source>
        <strain evidence="3 4">LMG 24374</strain>
    </source>
</reference>
<proteinExistence type="inferred from homology"/>